<keyword evidence="6" id="KW-0482">Metalloprotease</keyword>
<protein>
    <submittedName>
        <fullName evidence="9">Peptidoglycan DD-metalloendopeptidase family protein</fullName>
    </submittedName>
</protein>
<evidence type="ECO:0000313" key="9">
    <source>
        <dbReference type="EMBL" id="MDM5271415.1"/>
    </source>
</evidence>
<dbReference type="InterPro" id="IPR050570">
    <property type="entry name" value="Cell_wall_metabolism_enzyme"/>
</dbReference>
<dbReference type="Pfam" id="PF18059">
    <property type="entry name" value="Csd3_N"/>
    <property type="match status" value="1"/>
</dbReference>
<dbReference type="SUPFAM" id="SSF51261">
    <property type="entry name" value="Duplicated hybrid motif"/>
    <property type="match status" value="1"/>
</dbReference>
<proteinExistence type="predicted"/>
<dbReference type="Gene3D" id="3.10.450.350">
    <property type="match status" value="1"/>
</dbReference>
<evidence type="ECO:0000256" key="4">
    <source>
        <dbReference type="ARBA" id="ARBA00022801"/>
    </source>
</evidence>
<dbReference type="CDD" id="cd12797">
    <property type="entry name" value="M23_peptidase"/>
    <property type="match status" value="1"/>
</dbReference>
<dbReference type="RefSeq" id="WP_289412844.1">
    <property type="nucleotide sequence ID" value="NZ_JAQIBD010000001.1"/>
</dbReference>
<evidence type="ECO:0000256" key="3">
    <source>
        <dbReference type="ARBA" id="ARBA00022723"/>
    </source>
</evidence>
<keyword evidence="4" id="KW-0378">Hydrolase</keyword>
<reference evidence="9" key="1">
    <citation type="submission" date="2023-01" db="EMBL/GenBank/DDBJ databases">
        <title>Sulfurovum sp. zt1-1 genome assembly.</title>
        <authorList>
            <person name="Wang J."/>
        </authorList>
    </citation>
    <scope>NUCLEOTIDE SEQUENCE</scope>
    <source>
        <strain evidence="9">Zt1-1</strain>
    </source>
</reference>
<dbReference type="Gene3D" id="2.70.70.10">
    <property type="entry name" value="Glucose Permease (Domain IIA)"/>
    <property type="match status" value="1"/>
</dbReference>
<dbReference type="InterPro" id="IPR016047">
    <property type="entry name" value="M23ase_b-sheet_dom"/>
</dbReference>
<evidence type="ECO:0000313" key="10">
    <source>
        <dbReference type="Proteomes" id="UP001169069"/>
    </source>
</evidence>
<dbReference type="InterPro" id="IPR040653">
    <property type="entry name" value="Csd3_N"/>
</dbReference>
<keyword evidence="2" id="KW-0645">Protease</keyword>
<accession>A0ABT7QX49</accession>
<dbReference type="EMBL" id="JAQIBD010000001">
    <property type="protein sequence ID" value="MDM5271415.1"/>
    <property type="molecule type" value="Genomic_DNA"/>
</dbReference>
<keyword evidence="5" id="KW-0862">Zinc</keyword>
<comment type="cofactor">
    <cofactor evidence="1">
        <name>Zn(2+)</name>
        <dbReference type="ChEBI" id="CHEBI:29105"/>
    </cofactor>
</comment>
<evidence type="ECO:0000259" key="8">
    <source>
        <dbReference type="Pfam" id="PF18059"/>
    </source>
</evidence>
<dbReference type="InterPro" id="IPR011055">
    <property type="entry name" value="Dup_hybrid_motif"/>
</dbReference>
<evidence type="ECO:0000256" key="6">
    <source>
        <dbReference type="ARBA" id="ARBA00023049"/>
    </source>
</evidence>
<evidence type="ECO:0000256" key="1">
    <source>
        <dbReference type="ARBA" id="ARBA00001947"/>
    </source>
</evidence>
<keyword evidence="3" id="KW-0479">Metal-binding</keyword>
<dbReference type="Pfam" id="PF01551">
    <property type="entry name" value="Peptidase_M23"/>
    <property type="match status" value="1"/>
</dbReference>
<dbReference type="Proteomes" id="UP001169069">
    <property type="component" value="Unassembled WGS sequence"/>
</dbReference>
<keyword evidence="10" id="KW-1185">Reference proteome</keyword>
<sequence>MFKSIVTILFAVTSLFGAKVTQENWEKGQTFSHYLEAHNISIDLINDISKEDQQFLSEIQSNTKFYELSESGNILLQSLIPINDEMQIHLYKDKRKGKYVFDIIPIVYEENEYFANIEINSNPYTDTLNTIKQAKIAKRVGQVLKNTINTRSLAKGDQIAFNYTQRTRLGEIYHMPDIEVVKLTTRGKTKFIYADKDGYGHLEGAENTSFNNEGNFIHLVPFQDRTKTFGMPLRHARITSSFTFRRWHPILKCYRPHHGTDFGAKRGTPLLAVYDGTVSYAGWMNGYGNVVKIKHPKGYESLYAHQSRMNVHRGQQVKKGQIIGYVGNTGRSTGPHLHFGLQKNGRWVNPMSNLQRASLNQKKFTKVVIKHAKVNKEKLVKLIDSNSSTYVWDETTSKQSRIGG</sequence>
<name>A0ABT7QX49_9BACT</name>
<evidence type="ECO:0000256" key="2">
    <source>
        <dbReference type="ARBA" id="ARBA00022670"/>
    </source>
</evidence>
<dbReference type="PANTHER" id="PTHR21666:SF288">
    <property type="entry name" value="CELL DIVISION PROTEIN YTFB"/>
    <property type="match status" value="1"/>
</dbReference>
<comment type="caution">
    <text evidence="9">The sequence shown here is derived from an EMBL/GenBank/DDBJ whole genome shotgun (WGS) entry which is preliminary data.</text>
</comment>
<dbReference type="PANTHER" id="PTHR21666">
    <property type="entry name" value="PEPTIDASE-RELATED"/>
    <property type="match status" value="1"/>
</dbReference>
<gene>
    <name evidence="9" type="ORF">PGH07_04430</name>
</gene>
<evidence type="ECO:0000259" key="7">
    <source>
        <dbReference type="Pfam" id="PF01551"/>
    </source>
</evidence>
<evidence type="ECO:0000256" key="5">
    <source>
        <dbReference type="ARBA" id="ARBA00022833"/>
    </source>
</evidence>
<feature type="domain" description="Csd3 N-terminal" evidence="8">
    <location>
        <begin position="24"/>
        <end position="106"/>
    </location>
</feature>
<organism evidence="9 10">
    <name type="scientific">Sulfurovum zhangzhouensis</name>
    <dbReference type="NCBI Taxonomy" id="3019067"/>
    <lineage>
        <taxon>Bacteria</taxon>
        <taxon>Pseudomonadati</taxon>
        <taxon>Campylobacterota</taxon>
        <taxon>Epsilonproteobacteria</taxon>
        <taxon>Campylobacterales</taxon>
        <taxon>Sulfurovaceae</taxon>
        <taxon>Sulfurovum</taxon>
    </lineage>
</organism>
<feature type="domain" description="M23ase beta-sheet core" evidence="7">
    <location>
        <begin position="256"/>
        <end position="350"/>
    </location>
</feature>